<organism evidence="1 2">
    <name type="scientific">Desulfuribacillus stibiiarsenatis</name>
    <dbReference type="NCBI Taxonomy" id="1390249"/>
    <lineage>
        <taxon>Bacteria</taxon>
        <taxon>Bacillati</taxon>
        <taxon>Bacillota</taxon>
        <taxon>Desulfuribacillia</taxon>
        <taxon>Desulfuribacillales</taxon>
        <taxon>Desulfuribacillaceae</taxon>
        <taxon>Desulfuribacillus</taxon>
    </lineage>
</organism>
<evidence type="ECO:0000313" key="2">
    <source>
        <dbReference type="Proteomes" id="UP000095255"/>
    </source>
</evidence>
<accession>A0A1E5L9N3</accession>
<proteinExistence type="predicted"/>
<dbReference type="RefSeq" id="WP_069700743.1">
    <property type="nucleotide sequence ID" value="NZ_MJAT01000001.1"/>
</dbReference>
<gene>
    <name evidence="1" type="ORF">BHU72_00960</name>
</gene>
<dbReference type="InterPro" id="IPR007438">
    <property type="entry name" value="DUF488"/>
</dbReference>
<dbReference type="AlphaFoldDB" id="A0A1E5L9N3"/>
<evidence type="ECO:0000313" key="1">
    <source>
        <dbReference type="EMBL" id="OEH86865.1"/>
    </source>
</evidence>
<dbReference type="OrthoDB" id="9789109at2"/>
<evidence type="ECO:0008006" key="3">
    <source>
        <dbReference type="Google" id="ProtNLM"/>
    </source>
</evidence>
<reference evidence="1 2" key="1">
    <citation type="submission" date="2016-09" db="EMBL/GenBank/DDBJ databases">
        <title>Desulfuribacillus arsenicus sp. nov., an obligately anaerobic, dissimilatory arsenic- and antimonate-reducing bacterium isolated from anoxic sediments.</title>
        <authorList>
            <person name="Abin C.A."/>
            <person name="Hollibaugh J.T."/>
        </authorList>
    </citation>
    <scope>NUCLEOTIDE SEQUENCE [LARGE SCALE GENOMIC DNA]</scope>
    <source>
        <strain evidence="1 2">MLFW-2</strain>
    </source>
</reference>
<dbReference type="STRING" id="1390249.BHU72_00960"/>
<dbReference type="EMBL" id="MJAT01000001">
    <property type="protein sequence ID" value="OEH86865.1"/>
    <property type="molecule type" value="Genomic_DNA"/>
</dbReference>
<dbReference type="Proteomes" id="UP000095255">
    <property type="component" value="Unassembled WGS sequence"/>
</dbReference>
<dbReference type="PANTHER" id="PTHR39337:SF1">
    <property type="entry name" value="BLR5642 PROTEIN"/>
    <property type="match status" value="1"/>
</dbReference>
<sequence>MKKLYTIGHSTHSNEYFLTLLKQNQINCVIDVRSMPYSKYASQYNRDELKKYLKNNGLFYIFMGKEFGARQTDKSLFSSDGYVDFEKVIKTPSFKNGMDRVYDGLQKGFNIAFMCAEKDPMDCHRNILVARAFYVQNCQVVNILNDGRLETQEEVYQRLLDYYFPTREQRTIMDFLDGEKSENELIQEALRLRNKKIAYSEDESEAVPLI</sequence>
<protein>
    <recommendedName>
        <fullName evidence="3">DUF488 domain-containing protein</fullName>
    </recommendedName>
</protein>
<keyword evidence="2" id="KW-1185">Reference proteome</keyword>
<dbReference type="PANTHER" id="PTHR39337">
    <property type="entry name" value="BLR5642 PROTEIN"/>
    <property type="match status" value="1"/>
</dbReference>
<comment type="caution">
    <text evidence="1">The sequence shown here is derived from an EMBL/GenBank/DDBJ whole genome shotgun (WGS) entry which is preliminary data.</text>
</comment>
<dbReference type="Pfam" id="PF04343">
    <property type="entry name" value="DUF488"/>
    <property type="match status" value="1"/>
</dbReference>
<name>A0A1E5L9N3_9FIRM</name>